<comment type="caution">
    <text evidence="1">The sequence shown here is derived from an EMBL/GenBank/DDBJ whole genome shotgun (WGS) entry which is preliminary data.</text>
</comment>
<accession>A0AC61RY89</accession>
<name>A0AC61RY89_9FIRM</name>
<protein>
    <submittedName>
        <fullName evidence="1">Uncharacterized protein</fullName>
    </submittedName>
</protein>
<reference evidence="1" key="1">
    <citation type="submission" date="2019-04" db="EMBL/GenBank/DDBJ databases">
        <title>Microbes associate with the intestines of laboratory mice.</title>
        <authorList>
            <person name="Navarre W."/>
            <person name="Wong E."/>
            <person name="Huang K."/>
            <person name="Tropini C."/>
            <person name="Ng K."/>
            <person name="Yu B."/>
        </authorList>
    </citation>
    <scope>NUCLEOTIDE SEQUENCE</scope>
    <source>
        <strain evidence="1">NM01_1-7b</strain>
    </source>
</reference>
<sequence>MENINRSLSGSNRRSAETENFRGKEDTHPVPDWNDTAYDYLKASSATDCTGAVPRPPQDSAELDSYLDVYNFLPQCAYTQPNSVEIDMLKNKGQAKSDSF</sequence>
<dbReference type="Proteomes" id="UP000304953">
    <property type="component" value="Unassembled WGS sequence"/>
</dbReference>
<dbReference type="EMBL" id="SRYA01000013">
    <property type="protein sequence ID" value="TGY96770.1"/>
    <property type="molecule type" value="Genomic_DNA"/>
</dbReference>
<evidence type="ECO:0000313" key="2">
    <source>
        <dbReference type="Proteomes" id="UP000304953"/>
    </source>
</evidence>
<evidence type="ECO:0000313" key="1">
    <source>
        <dbReference type="EMBL" id="TGY96770.1"/>
    </source>
</evidence>
<organism evidence="1 2">
    <name type="scientific">Petralouisia muris</name>
    <dbReference type="NCBI Taxonomy" id="3032872"/>
    <lineage>
        <taxon>Bacteria</taxon>
        <taxon>Bacillati</taxon>
        <taxon>Bacillota</taxon>
        <taxon>Clostridia</taxon>
        <taxon>Lachnospirales</taxon>
        <taxon>Lachnospiraceae</taxon>
        <taxon>Petralouisia</taxon>
    </lineage>
</organism>
<keyword evidence="2" id="KW-1185">Reference proteome</keyword>
<proteinExistence type="predicted"/>
<gene>
    <name evidence="1" type="ORF">E5329_08395</name>
</gene>